<feature type="transmembrane region" description="Helical" evidence="6">
    <location>
        <begin position="150"/>
        <end position="177"/>
    </location>
</feature>
<keyword evidence="2" id="KW-1003">Cell membrane</keyword>
<feature type="transmembrane region" description="Helical" evidence="6">
    <location>
        <begin position="116"/>
        <end position="138"/>
    </location>
</feature>
<dbReference type="PIRSF" id="PIRSF006324">
    <property type="entry name" value="LeuE"/>
    <property type="match status" value="1"/>
</dbReference>
<dbReference type="GO" id="GO:0005886">
    <property type="term" value="C:plasma membrane"/>
    <property type="evidence" value="ECO:0007669"/>
    <property type="project" value="UniProtKB-SubCell"/>
</dbReference>
<dbReference type="GO" id="GO:0015171">
    <property type="term" value="F:amino acid transmembrane transporter activity"/>
    <property type="evidence" value="ECO:0007669"/>
    <property type="project" value="TreeGrafter"/>
</dbReference>
<keyword evidence="3 6" id="KW-0812">Transmembrane</keyword>
<evidence type="ECO:0000256" key="2">
    <source>
        <dbReference type="ARBA" id="ARBA00022475"/>
    </source>
</evidence>
<dbReference type="PANTHER" id="PTHR30086">
    <property type="entry name" value="ARGININE EXPORTER PROTEIN ARGO"/>
    <property type="match status" value="1"/>
</dbReference>
<reference evidence="7 8" key="1">
    <citation type="submission" date="2017-04" db="EMBL/GenBank/DDBJ databases">
        <title>A new member of the family Flavobacteriaceae isolated from ascidians.</title>
        <authorList>
            <person name="Chen L."/>
        </authorList>
    </citation>
    <scope>NUCLEOTIDE SEQUENCE [LARGE SCALE GENOMIC DNA]</scope>
    <source>
        <strain evidence="7 8">HQA918</strain>
    </source>
</reference>
<evidence type="ECO:0000256" key="3">
    <source>
        <dbReference type="ARBA" id="ARBA00022692"/>
    </source>
</evidence>
<dbReference type="RefSeq" id="WP_097440407.1">
    <property type="nucleotide sequence ID" value="NZ_KZ300476.1"/>
</dbReference>
<organism evidence="7 8">
    <name type="scientific">Sediminicola luteus</name>
    <dbReference type="NCBI Taxonomy" id="319238"/>
    <lineage>
        <taxon>Bacteria</taxon>
        <taxon>Pseudomonadati</taxon>
        <taxon>Bacteroidota</taxon>
        <taxon>Flavobacteriia</taxon>
        <taxon>Flavobacteriales</taxon>
        <taxon>Flavobacteriaceae</taxon>
        <taxon>Sediminicola</taxon>
    </lineage>
</organism>
<proteinExistence type="predicted"/>
<feature type="transmembrane region" description="Helical" evidence="6">
    <location>
        <begin position="70"/>
        <end position="88"/>
    </location>
</feature>
<dbReference type="PANTHER" id="PTHR30086:SF20">
    <property type="entry name" value="ARGININE EXPORTER PROTEIN ARGO-RELATED"/>
    <property type="match status" value="1"/>
</dbReference>
<keyword evidence="8" id="KW-1185">Reference proteome</keyword>
<feature type="transmembrane region" description="Helical" evidence="6">
    <location>
        <begin position="41"/>
        <end position="65"/>
    </location>
</feature>
<protein>
    <submittedName>
        <fullName evidence="7">Lysine transporter LysE</fullName>
    </submittedName>
</protein>
<accession>A0A2A4G774</accession>
<evidence type="ECO:0000313" key="7">
    <source>
        <dbReference type="EMBL" id="PCE64283.1"/>
    </source>
</evidence>
<dbReference type="Proteomes" id="UP000219559">
    <property type="component" value="Unassembled WGS sequence"/>
</dbReference>
<dbReference type="InterPro" id="IPR001123">
    <property type="entry name" value="LeuE-type"/>
</dbReference>
<dbReference type="EMBL" id="NBWU01000003">
    <property type="protein sequence ID" value="PCE64283.1"/>
    <property type="molecule type" value="Genomic_DNA"/>
</dbReference>
<evidence type="ECO:0000256" key="5">
    <source>
        <dbReference type="ARBA" id="ARBA00023136"/>
    </source>
</evidence>
<evidence type="ECO:0000256" key="1">
    <source>
        <dbReference type="ARBA" id="ARBA00004651"/>
    </source>
</evidence>
<evidence type="ECO:0000313" key="8">
    <source>
        <dbReference type="Proteomes" id="UP000219559"/>
    </source>
</evidence>
<dbReference type="Pfam" id="PF01810">
    <property type="entry name" value="LysE"/>
    <property type="match status" value="1"/>
</dbReference>
<sequence length="207" mass="22554">MDYQVLLSFFLASTVLALSPGPDNLFVLAQSLAHGRKSGLAVVSGLVSGCLVHTSLLAFGVSALINKSPIALWVITGFGAAYLLYLAYKVYRAPADFSINEGVVKKSGWHLFRQGFLMNVFNPKVTLFFLAFFPGFLFSDALPKPLQFYVLGLLFMLSAFLVFGSLALLAGKIAVYLKRNARAGWVLKYVQVAVFVGIALYLLVSLK</sequence>
<keyword evidence="5 6" id="KW-0472">Membrane</keyword>
<dbReference type="AlphaFoldDB" id="A0A2A4G774"/>
<comment type="caution">
    <text evidence="7">The sequence shown here is derived from an EMBL/GenBank/DDBJ whole genome shotgun (WGS) entry which is preliminary data.</text>
</comment>
<feature type="transmembrane region" description="Helical" evidence="6">
    <location>
        <begin position="183"/>
        <end position="204"/>
    </location>
</feature>
<keyword evidence="4 6" id="KW-1133">Transmembrane helix</keyword>
<name>A0A2A4G774_9FLAO</name>
<evidence type="ECO:0000256" key="6">
    <source>
        <dbReference type="SAM" id="Phobius"/>
    </source>
</evidence>
<gene>
    <name evidence="7" type="ORF">B7P33_08245</name>
</gene>
<evidence type="ECO:0000256" key="4">
    <source>
        <dbReference type="ARBA" id="ARBA00022989"/>
    </source>
</evidence>
<comment type="subcellular location">
    <subcellularLocation>
        <location evidence="1">Cell membrane</location>
        <topology evidence="1">Multi-pass membrane protein</topology>
    </subcellularLocation>
</comment>
<dbReference type="OrthoDB" id="9784202at2"/>